<gene>
    <name evidence="2" type="ORF">CEXT_672361</name>
</gene>
<proteinExistence type="predicted"/>
<feature type="region of interest" description="Disordered" evidence="1">
    <location>
        <begin position="1"/>
        <end position="22"/>
    </location>
</feature>
<evidence type="ECO:0000256" key="1">
    <source>
        <dbReference type="SAM" id="MobiDB-lite"/>
    </source>
</evidence>
<name>A0AAV4Q830_CAEEX</name>
<dbReference type="EMBL" id="BPLR01005817">
    <property type="protein sequence ID" value="GIY05215.1"/>
    <property type="molecule type" value="Genomic_DNA"/>
</dbReference>
<protein>
    <submittedName>
        <fullName evidence="2">Uncharacterized protein</fullName>
    </submittedName>
</protein>
<organism evidence="2 3">
    <name type="scientific">Caerostris extrusa</name>
    <name type="common">Bark spider</name>
    <name type="synonym">Caerostris bankana</name>
    <dbReference type="NCBI Taxonomy" id="172846"/>
    <lineage>
        <taxon>Eukaryota</taxon>
        <taxon>Metazoa</taxon>
        <taxon>Ecdysozoa</taxon>
        <taxon>Arthropoda</taxon>
        <taxon>Chelicerata</taxon>
        <taxon>Arachnida</taxon>
        <taxon>Araneae</taxon>
        <taxon>Araneomorphae</taxon>
        <taxon>Entelegynae</taxon>
        <taxon>Araneoidea</taxon>
        <taxon>Araneidae</taxon>
        <taxon>Caerostris</taxon>
    </lineage>
</organism>
<accession>A0AAV4Q830</accession>
<comment type="caution">
    <text evidence="2">The sequence shown here is derived from an EMBL/GenBank/DDBJ whole genome shotgun (WGS) entry which is preliminary data.</text>
</comment>
<sequence length="76" mass="8428">MNQRGSSVPLSSIGGLPGNRKSEVSGLYGFWSVTPYKETISQLTSLHTLLSDVVQHKEDMYGDLDFTHDAFLRAKL</sequence>
<dbReference type="Proteomes" id="UP001054945">
    <property type="component" value="Unassembled WGS sequence"/>
</dbReference>
<dbReference type="AlphaFoldDB" id="A0AAV4Q830"/>
<reference evidence="2 3" key="1">
    <citation type="submission" date="2021-06" db="EMBL/GenBank/DDBJ databases">
        <title>Caerostris extrusa draft genome.</title>
        <authorList>
            <person name="Kono N."/>
            <person name="Arakawa K."/>
        </authorList>
    </citation>
    <scope>NUCLEOTIDE SEQUENCE [LARGE SCALE GENOMIC DNA]</scope>
</reference>
<keyword evidence="3" id="KW-1185">Reference proteome</keyword>
<evidence type="ECO:0000313" key="2">
    <source>
        <dbReference type="EMBL" id="GIY05215.1"/>
    </source>
</evidence>
<evidence type="ECO:0000313" key="3">
    <source>
        <dbReference type="Proteomes" id="UP001054945"/>
    </source>
</evidence>
<feature type="compositionally biased region" description="Polar residues" evidence="1">
    <location>
        <begin position="1"/>
        <end position="10"/>
    </location>
</feature>